<dbReference type="Proteomes" id="UP000271162">
    <property type="component" value="Unassembled WGS sequence"/>
</dbReference>
<dbReference type="WBParaSite" id="NBR_0000691901-mRNA-1">
    <property type="protein sequence ID" value="NBR_0000691901-mRNA-1"/>
    <property type="gene ID" value="NBR_0000691901"/>
</dbReference>
<sequence>MTYNRMYRNTLGEALQKALDDLVHEQMIPLQLAVNVLAIYVKAINKALAQKAKNKALYIAPNGAVRAKILNFPSLQYRRKKIQPPNDARIFTGRVSVNPHSFFGSSLTITKSERLKLNVSVAKSRVKIASSPSGAR</sequence>
<evidence type="ECO:0000313" key="2">
    <source>
        <dbReference type="EMBL" id="VDL70509.1"/>
    </source>
</evidence>
<keyword evidence="3" id="KW-1185">Reference proteome</keyword>
<dbReference type="InterPro" id="IPR009083">
    <property type="entry name" value="TFIIA_a-hlx"/>
</dbReference>
<dbReference type="GO" id="GO:0005672">
    <property type="term" value="C:transcription factor TFIIA complex"/>
    <property type="evidence" value="ECO:0007669"/>
    <property type="project" value="InterPro"/>
</dbReference>
<protein>
    <submittedName>
        <fullName evidence="4">Transcription initiation factor IIA subunit 2 (inferred by orthology to a C. elegans protein)</fullName>
    </submittedName>
</protein>
<accession>A0A0N4XVR8</accession>
<gene>
    <name evidence="2" type="ORF">NBR_LOCUS6920</name>
</gene>
<evidence type="ECO:0000313" key="3">
    <source>
        <dbReference type="Proteomes" id="UP000271162"/>
    </source>
</evidence>
<organism evidence="4">
    <name type="scientific">Nippostrongylus brasiliensis</name>
    <name type="common">Rat hookworm</name>
    <dbReference type="NCBI Taxonomy" id="27835"/>
    <lineage>
        <taxon>Eukaryota</taxon>
        <taxon>Metazoa</taxon>
        <taxon>Ecdysozoa</taxon>
        <taxon>Nematoda</taxon>
        <taxon>Chromadorea</taxon>
        <taxon>Rhabditida</taxon>
        <taxon>Rhabditina</taxon>
        <taxon>Rhabditomorpha</taxon>
        <taxon>Strongyloidea</taxon>
        <taxon>Heligmosomidae</taxon>
        <taxon>Nippostrongylus</taxon>
    </lineage>
</organism>
<dbReference type="Gene3D" id="1.10.287.190">
    <property type="entry name" value="Transcription factor IIA gamma subunit, alpha-helical domain"/>
    <property type="match status" value="1"/>
</dbReference>
<evidence type="ECO:0000259" key="1">
    <source>
        <dbReference type="Pfam" id="PF02268"/>
    </source>
</evidence>
<dbReference type="EMBL" id="UYSL01019842">
    <property type="protein sequence ID" value="VDL70509.1"/>
    <property type="molecule type" value="Genomic_DNA"/>
</dbReference>
<feature type="domain" description="Transcription initiation factor IIA gamma subunit N-terminal" evidence="1">
    <location>
        <begin position="4"/>
        <end position="48"/>
    </location>
</feature>
<dbReference type="GO" id="GO:0006367">
    <property type="term" value="P:transcription initiation at RNA polymerase II promoter"/>
    <property type="evidence" value="ECO:0007669"/>
    <property type="project" value="InterPro"/>
</dbReference>
<dbReference type="Pfam" id="PF02268">
    <property type="entry name" value="TFIIA_gamma_N"/>
    <property type="match status" value="1"/>
</dbReference>
<name>A0A0N4XVR8_NIPBR</name>
<dbReference type="InterPro" id="IPR015872">
    <property type="entry name" value="TFIIA_gsu_N"/>
</dbReference>
<reference evidence="4" key="1">
    <citation type="submission" date="2017-02" db="UniProtKB">
        <authorList>
            <consortium name="WormBaseParasite"/>
        </authorList>
    </citation>
    <scope>IDENTIFICATION</scope>
</reference>
<dbReference type="STRING" id="27835.A0A0N4XVR8"/>
<dbReference type="SUPFAM" id="SSF47396">
    <property type="entry name" value="Transcription factor IIA (TFIIA), alpha-helical domain"/>
    <property type="match status" value="1"/>
</dbReference>
<evidence type="ECO:0000313" key="4">
    <source>
        <dbReference type="WBParaSite" id="NBR_0000691901-mRNA-1"/>
    </source>
</evidence>
<proteinExistence type="predicted"/>
<dbReference type="AlphaFoldDB" id="A0A0N4XVR8"/>
<reference evidence="2 3" key="2">
    <citation type="submission" date="2018-11" db="EMBL/GenBank/DDBJ databases">
        <authorList>
            <consortium name="Pathogen Informatics"/>
        </authorList>
    </citation>
    <scope>NUCLEOTIDE SEQUENCE [LARGE SCALE GENOMIC DNA]</scope>
</reference>